<reference evidence="1 2" key="1">
    <citation type="journal article" date="2018" name="Nat. Ecol. Evol.">
        <title>Pezizomycetes genomes reveal the molecular basis of ectomycorrhizal truffle lifestyle.</title>
        <authorList>
            <person name="Murat C."/>
            <person name="Payen T."/>
            <person name="Noel B."/>
            <person name="Kuo A."/>
            <person name="Morin E."/>
            <person name="Chen J."/>
            <person name="Kohler A."/>
            <person name="Krizsan K."/>
            <person name="Balestrini R."/>
            <person name="Da Silva C."/>
            <person name="Montanini B."/>
            <person name="Hainaut M."/>
            <person name="Levati E."/>
            <person name="Barry K.W."/>
            <person name="Belfiori B."/>
            <person name="Cichocki N."/>
            <person name="Clum A."/>
            <person name="Dockter R.B."/>
            <person name="Fauchery L."/>
            <person name="Guy J."/>
            <person name="Iotti M."/>
            <person name="Le Tacon F."/>
            <person name="Lindquist E.A."/>
            <person name="Lipzen A."/>
            <person name="Malagnac F."/>
            <person name="Mello A."/>
            <person name="Molinier V."/>
            <person name="Miyauchi S."/>
            <person name="Poulain J."/>
            <person name="Riccioni C."/>
            <person name="Rubini A."/>
            <person name="Sitrit Y."/>
            <person name="Splivallo R."/>
            <person name="Traeger S."/>
            <person name="Wang M."/>
            <person name="Zifcakova L."/>
            <person name="Wipf D."/>
            <person name="Zambonelli A."/>
            <person name="Paolocci F."/>
            <person name="Nowrousian M."/>
            <person name="Ottonello S."/>
            <person name="Baldrian P."/>
            <person name="Spatafora J.W."/>
            <person name="Henrissat B."/>
            <person name="Nagy L.G."/>
            <person name="Aury J.M."/>
            <person name="Wincker P."/>
            <person name="Grigoriev I.V."/>
            <person name="Bonfante P."/>
            <person name="Martin F.M."/>
        </authorList>
    </citation>
    <scope>NUCLEOTIDE SEQUENCE [LARGE SCALE GENOMIC DNA]</scope>
    <source>
        <strain evidence="1 2">RN42</strain>
    </source>
</reference>
<dbReference type="Proteomes" id="UP000275078">
    <property type="component" value="Unassembled WGS sequence"/>
</dbReference>
<gene>
    <name evidence="1" type="ORF">BJ508DRAFT_302719</name>
</gene>
<evidence type="ECO:0000313" key="1">
    <source>
        <dbReference type="EMBL" id="RPA85443.1"/>
    </source>
</evidence>
<name>A0A3N4IH20_ASCIM</name>
<accession>A0A3N4IH20</accession>
<dbReference type="AlphaFoldDB" id="A0A3N4IH20"/>
<evidence type="ECO:0000313" key="2">
    <source>
        <dbReference type="Proteomes" id="UP000275078"/>
    </source>
</evidence>
<proteinExistence type="predicted"/>
<protein>
    <submittedName>
        <fullName evidence="1">Uncharacterized protein</fullName>
    </submittedName>
</protein>
<organism evidence="1 2">
    <name type="scientific">Ascobolus immersus RN42</name>
    <dbReference type="NCBI Taxonomy" id="1160509"/>
    <lineage>
        <taxon>Eukaryota</taxon>
        <taxon>Fungi</taxon>
        <taxon>Dikarya</taxon>
        <taxon>Ascomycota</taxon>
        <taxon>Pezizomycotina</taxon>
        <taxon>Pezizomycetes</taxon>
        <taxon>Pezizales</taxon>
        <taxon>Ascobolaceae</taxon>
        <taxon>Ascobolus</taxon>
    </lineage>
</organism>
<keyword evidence="2" id="KW-1185">Reference proteome</keyword>
<dbReference type="EMBL" id="ML119653">
    <property type="protein sequence ID" value="RPA85443.1"/>
    <property type="molecule type" value="Genomic_DNA"/>
</dbReference>
<sequence>MASFPLCNQHLNDHTSPIEITEPPTLSTTHSTGIDGFEWIARGYDYRQKQQSSASPTATECSVAWSIHVHIRSKRKSHHGVLYPPVLVVRVYHQSVVHKALPCSTRTDTKYDRPIMKHQYTISPERTGWILRNDRRINTNDVSGRRQHVSSMEMGHGRVMRLWMAFSMGRLASFNAPVQTTAVMHSAFRQMVSSSHRMDANGEGQALIERQAKASLAKASGPCRWVRISRPFEVGSA</sequence>